<keyword evidence="2" id="KW-0342">GTP-binding</keyword>
<protein>
    <submittedName>
        <fullName evidence="4">GTP binding protein 1</fullName>
    </submittedName>
</protein>
<feature type="compositionally biased region" description="Basic residues" evidence="3">
    <location>
        <begin position="243"/>
        <end position="254"/>
    </location>
</feature>
<keyword evidence="1" id="KW-0547">Nucleotide-binding</keyword>
<proteinExistence type="predicted"/>
<dbReference type="InterPro" id="IPR050055">
    <property type="entry name" value="EF-Tu_GTPase"/>
</dbReference>
<reference evidence="4" key="2">
    <citation type="submission" date="2025-09" db="UniProtKB">
        <authorList>
            <consortium name="Ensembl"/>
        </authorList>
    </citation>
    <scope>IDENTIFICATION</scope>
</reference>
<name>A0A8C6ZLN3_NOTPE</name>
<dbReference type="Ensembl" id="ENSNPET00000015697.1">
    <property type="protein sequence ID" value="ENSNPEP00000015319.1"/>
    <property type="gene ID" value="ENSNPEG00000011431.1"/>
</dbReference>
<dbReference type="CDD" id="cd03708">
    <property type="entry name" value="GTPBP_III"/>
    <property type="match status" value="1"/>
</dbReference>
<dbReference type="GO" id="GO:0003746">
    <property type="term" value="F:translation elongation factor activity"/>
    <property type="evidence" value="ECO:0007669"/>
    <property type="project" value="TreeGrafter"/>
</dbReference>
<feature type="region of interest" description="Disordered" evidence="3">
    <location>
        <begin position="1"/>
        <end position="32"/>
    </location>
</feature>
<evidence type="ECO:0000256" key="3">
    <source>
        <dbReference type="SAM" id="MobiDB-lite"/>
    </source>
</evidence>
<sequence>MAAAERSRSPMAGSPVPACMFAPEPGSPGGGPRIAAAACPLRDAFDAEEGEALNGEPDIDLTSKLVMVSPTSEQYDSLLRQMSERIDEGCGETIYVIGQGSDGTEYGLSEADMEAIRQTATILSMDKDCLRTGDKATVHFRFIKTPEYLHIDQRLVFREGRTKAVGTITKLLQTTNNSPMNSKPQQIKMQSTKKGALTKREDGVSPLGTAAGGPPAGDEAPSTAAAPLTPTALQPPSKVGGGGRRRGGQRHKVKSQGACVTPASGC</sequence>
<evidence type="ECO:0000256" key="2">
    <source>
        <dbReference type="ARBA" id="ARBA00023134"/>
    </source>
</evidence>
<accession>A0A8C6ZLN3</accession>
<feature type="region of interest" description="Disordered" evidence="3">
    <location>
        <begin position="174"/>
        <end position="266"/>
    </location>
</feature>
<evidence type="ECO:0000313" key="5">
    <source>
        <dbReference type="Proteomes" id="UP000694420"/>
    </source>
</evidence>
<dbReference type="PANTHER" id="PTHR43721">
    <property type="entry name" value="ELONGATION FACTOR TU-RELATED"/>
    <property type="match status" value="1"/>
</dbReference>
<dbReference type="GO" id="GO:0005525">
    <property type="term" value="F:GTP binding"/>
    <property type="evidence" value="ECO:0007669"/>
    <property type="project" value="UniProtKB-KW"/>
</dbReference>
<dbReference type="Proteomes" id="UP000694420">
    <property type="component" value="Unplaced"/>
</dbReference>
<dbReference type="InterPro" id="IPR009001">
    <property type="entry name" value="Transl_elong_EF1A/Init_IF2_C"/>
</dbReference>
<keyword evidence="5" id="KW-1185">Reference proteome</keyword>
<feature type="compositionally biased region" description="Low complexity" evidence="3">
    <location>
        <begin position="216"/>
        <end position="237"/>
    </location>
</feature>
<evidence type="ECO:0000256" key="1">
    <source>
        <dbReference type="ARBA" id="ARBA00022741"/>
    </source>
</evidence>
<dbReference type="SUPFAM" id="SSF50465">
    <property type="entry name" value="EF-Tu/eEF-1alpha/eIF2-gamma C-terminal domain"/>
    <property type="match status" value="1"/>
</dbReference>
<dbReference type="PANTHER" id="PTHR43721:SF9">
    <property type="entry name" value="GTP-BINDING PROTEIN 1"/>
    <property type="match status" value="1"/>
</dbReference>
<feature type="compositionally biased region" description="Polar residues" evidence="3">
    <location>
        <begin position="174"/>
        <end position="193"/>
    </location>
</feature>
<evidence type="ECO:0000313" key="4">
    <source>
        <dbReference type="Ensembl" id="ENSNPEP00000015319.1"/>
    </source>
</evidence>
<reference evidence="4" key="1">
    <citation type="submission" date="2025-08" db="UniProtKB">
        <authorList>
            <consortium name="Ensembl"/>
        </authorList>
    </citation>
    <scope>IDENTIFICATION</scope>
</reference>
<organism evidence="4 5">
    <name type="scientific">Nothoprocta perdicaria</name>
    <name type="common">Chilean tinamou</name>
    <name type="synonym">Crypturus perdicarius</name>
    <dbReference type="NCBI Taxonomy" id="30464"/>
    <lineage>
        <taxon>Eukaryota</taxon>
        <taxon>Metazoa</taxon>
        <taxon>Chordata</taxon>
        <taxon>Craniata</taxon>
        <taxon>Vertebrata</taxon>
        <taxon>Euteleostomi</taxon>
        <taxon>Archelosauria</taxon>
        <taxon>Archosauria</taxon>
        <taxon>Dinosauria</taxon>
        <taxon>Saurischia</taxon>
        <taxon>Theropoda</taxon>
        <taxon>Coelurosauria</taxon>
        <taxon>Aves</taxon>
        <taxon>Palaeognathae</taxon>
        <taxon>Tinamiformes</taxon>
        <taxon>Tinamidae</taxon>
        <taxon>Nothoprocta</taxon>
    </lineage>
</organism>
<dbReference type="AlphaFoldDB" id="A0A8C6ZLN3"/>